<organism evidence="2 3">
    <name type="scientific">Kribbella soli</name>
    <dbReference type="NCBI Taxonomy" id="1124743"/>
    <lineage>
        <taxon>Bacteria</taxon>
        <taxon>Bacillati</taxon>
        <taxon>Actinomycetota</taxon>
        <taxon>Actinomycetes</taxon>
        <taxon>Propionibacteriales</taxon>
        <taxon>Kribbellaceae</taxon>
        <taxon>Kribbella</taxon>
    </lineage>
</organism>
<dbReference type="Proteomes" id="UP000292346">
    <property type="component" value="Unassembled WGS sequence"/>
</dbReference>
<name>A0A4R0H5V7_9ACTN</name>
<dbReference type="SUPFAM" id="SSF55729">
    <property type="entry name" value="Acyl-CoA N-acyltransferases (Nat)"/>
    <property type="match status" value="2"/>
</dbReference>
<keyword evidence="2" id="KW-0808">Transferase</keyword>
<protein>
    <submittedName>
        <fullName evidence="2">GNAT family N-acetyltransferase</fullName>
    </submittedName>
</protein>
<dbReference type="RefSeq" id="WP_131341531.1">
    <property type="nucleotide sequence ID" value="NZ_SJJZ01000003.1"/>
</dbReference>
<dbReference type="InterPro" id="IPR000182">
    <property type="entry name" value="GNAT_dom"/>
</dbReference>
<dbReference type="EMBL" id="SJJZ01000003">
    <property type="protein sequence ID" value="TCC05263.1"/>
    <property type="molecule type" value="Genomic_DNA"/>
</dbReference>
<dbReference type="AlphaFoldDB" id="A0A4R0H5V7"/>
<dbReference type="Gene3D" id="3.40.630.30">
    <property type="match status" value="1"/>
</dbReference>
<dbReference type="GO" id="GO:0016747">
    <property type="term" value="F:acyltransferase activity, transferring groups other than amino-acyl groups"/>
    <property type="evidence" value="ECO:0007669"/>
    <property type="project" value="InterPro"/>
</dbReference>
<proteinExistence type="predicted"/>
<dbReference type="CDD" id="cd04301">
    <property type="entry name" value="NAT_SF"/>
    <property type="match status" value="1"/>
</dbReference>
<reference evidence="2 3" key="1">
    <citation type="submission" date="2019-02" db="EMBL/GenBank/DDBJ databases">
        <title>Kribbella capetownensis sp. nov. and Kribbella speibonae sp. nov., isolated from soil.</title>
        <authorList>
            <person name="Curtis S.M."/>
            <person name="Norton I."/>
            <person name="Everest G.J."/>
            <person name="Meyers P.R."/>
        </authorList>
    </citation>
    <scope>NUCLEOTIDE SEQUENCE [LARGE SCALE GENOMIC DNA]</scope>
    <source>
        <strain evidence="2 3">KCTC 29219</strain>
    </source>
</reference>
<keyword evidence="3" id="KW-1185">Reference proteome</keyword>
<dbReference type="PROSITE" id="PS51186">
    <property type="entry name" value="GNAT"/>
    <property type="match status" value="2"/>
</dbReference>
<feature type="domain" description="N-acetyltransferase" evidence="1">
    <location>
        <begin position="9"/>
        <end position="169"/>
    </location>
</feature>
<evidence type="ECO:0000313" key="3">
    <source>
        <dbReference type="Proteomes" id="UP000292346"/>
    </source>
</evidence>
<gene>
    <name evidence="2" type="ORF">E0H45_24830</name>
</gene>
<dbReference type="Pfam" id="PF00583">
    <property type="entry name" value="Acetyltransf_1"/>
    <property type="match status" value="1"/>
</dbReference>
<evidence type="ECO:0000259" key="1">
    <source>
        <dbReference type="PROSITE" id="PS51186"/>
    </source>
</evidence>
<accession>A0A4R0H5V7</accession>
<dbReference type="OrthoDB" id="9799092at2"/>
<evidence type="ECO:0000313" key="2">
    <source>
        <dbReference type="EMBL" id="TCC05263.1"/>
    </source>
</evidence>
<feature type="domain" description="N-acetyltransferase" evidence="1">
    <location>
        <begin position="166"/>
        <end position="317"/>
    </location>
</feature>
<sequence length="317" mass="34869">MTAVLPDAYTVRSPTLEDAQAVLELVSDYNTSVVGFADYTLDDAQDELSEPGFDPTTDGWLVFDDGRLVGYGSIFGKGDHRQLDLDVVTTDPVVERFLLDRIERRAAEIAAEYGHPAVQVDIVNYQADTAREERLGGYGFERGTIFHRMRIDHDGTVPAPAVPAGVTVRRGAPDEASRRAAHDVMNASFAGQFGFSPRSYEEWHASLENFSGFDWSQQTVLELDGEVVAMRLCNDQFVEDENCGYIGRLGVLEKARGKGLAKFLLRDQFALDAAAGRTGTILHVDTNNPTPALGVYLSVGMQATLVMEVWRREITAS</sequence>
<comment type="caution">
    <text evidence="2">The sequence shown here is derived from an EMBL/GenBank/DDBJ whole genome shotgun (WGS) entry which is preliminary data.</text>
</comment>
<dbReference type="InterPro" id="IPR016181">
    <property type="entry name" value="Acyl_CoA_acyltransferase"/>
</dbReference>